<sequence>MLRSSYSSHGSLGGGLPPVRPLHKPLRSVNENSVLLHSPGALESMLKTTTETGDIGVFTIKPVRPSPLRPRDTLPEFGRPHPKPRRSIDNLYRQNPSARPPSHRETTSEVFSVYGSDSLKSGTSTLTPNSTEDLGQRSYSITTCGSRHLSHHRSTNTLQSQASGGSHLQRPRSPFPYPTRLKRPGVRPASPAITESGEIDYSRMVEIDRISYRTVHGHFNCAYPPMSRRPHPLGLRADVNRSTPSLAPPGPPPNFHGPPRPPSIRTYSPSSMASWNTPYGGFEGTSARTFSLTSVTNMYRRMPPVLRTGQSFPVEPQPRYYDYTEDFENKPPRLASLTQAHLPQRIRYHHPVVIREDDDHLTPRHLAAVFGEGDSAFFDCESQVIDEQDVLPVLAAFPNQSQNHIEAPERPASPRRPGSALSQNSTVDLEVSEIGGRNARSSDIDLLPSQIGRDSIDTFNPSLDIESRDVPLPYNYATYHANATSKTKTTSPERHVQVLGGRALTIRSEQGVILRDDTNYETSGRETPESCQSRTQTGPHSSYSPSPHDQSPVVNDFEVQEPQENRASSVQDEPQYNKLSLDCVEGCAPKPELDSPSSRRAKSPSREEVAVKSGEIAEKGASHQIGNAEPEIRYNPQFRRHRRNHAVLRISTTNLPRGDNEGHPHITPTCSTVPLMSPKPISPARQLKVKNSIPKLMKALPPLPGPLGYDLPSTTTDVPEEDEFAEILVPFSFHGQGGPPQPNNFPPANFAPPTSEVVSSPQRDGPKFRLKIRTNGCSETSQPDENTAQLENISDARPNDELSEMNVVGRNQNKLKVRSPRRNRLSSSHCSTIRHNPNAEMTQIVTDLVRRKPQDLFSTPSRSDIMLLRKRRKPLSQLVYPQAATVFNASDPVPVEERVGSASYTAPSPTSTDNTELPTLNGGTLMSSIPPHGLIKRLSNLRLLLSSSATLPPQAPATSSLRIQKGNTNVLTSADSDIKNSLKTTESQMTEVSQRSLGQRIRARVSRWVKGAKTGMRRHSKRHKHEGQEGAEKT</sequence>
<dbReference type="Proteomes" id="UP001153332">
    <property type="component" value="Unassembled WGS sequence"/>
</dbReference>
<keyword evidence="2" id="KW-1185">Reference proteome</keyword>
<proteinExistence type="predicted"/>
<gene>
    <name evidence="1" type="ORF">O1611_g2854</name>
</gene>
<protein>
    <submittedName>
        <fullName evidence="1">Uncharacterized protein</fullName>
    </submittedName>
</protein>
<evidence type="ECO:0000313" key="1">
    <source>
        <dbReference type="EMBL" id="KAJ8130777.1"/>
    </source>
</evidence>
<dbReference type="EMBL" id="JAPUUL010000426">
    <property type="protein sequence ID" value="KAJ8130777.1"/>
    <property type="molecule type" value="Genomic_DNA"/>
</dbReference>
<comment type="caution">
    <text evidence="1">The sequence shown here is derived from an EMBL/GenBank/DDBJ whole genome shotgun (WGS) entry which is preliminary data.</text>
</comment>
<reference evidence="1" key="1">
    <citation type="submission" date="2022-12" db="EMBL/GenBank/DDBJ databases">
        <title>Genome Sequence of Lasiodiplodia mahajangana.</title>
        <authorList>
            <person name="Buettner E."/>
        </authorList>
    </citation>
    <scope>NUCLEOTIDE SEQUENCE</scope>
    <source>
        <strain evidence="1">VT137</strain>
    </source>
</reference>
<organism evidence="1 2">
    <name type="scientific">Lasiodiplodia mahajangana</name>
    <dbReference type="NCBI Taxonomy" id="1108764"/>
    <lineage>
        <taxon>Eukaryota</taxon>
        <taxon>Fungi</taxon>
        <taxon>Dikarya</taxon>
        <taxon>Ascomycota</taxon>
        <taxon>Pezizomycotina</taxon>
        <taxon>Dothideomycetes</taxon>
        <taxon>Dothideomycetes incertae sedis</taxon>
        <taxon>Botryosphaeriales</taxon>
        <taxon>Botryosphaeriaceae</taxon>
        <taxon>Lasiodiplodia</taxon>
    </lineage>
</organism>
<evidence type="ECO:0000313" key="2">
    <source>
        <dbReference type="Proteomes" id="UP001153332"/>
    </source>
</evidence>
<accession>A0ACC2JTC9</accession>
<name>A0ACC2JTC9_9PEZI</name>